<feature type="compositionally biased region" description="Basic and acidic residues" evidence="1">
    <location>
        <begin position="44"/>
        <end position="54"/>
    </location>
</feature>
<dbReference type="AlphaFoldDB" id="A0A4Z2IMP4"/>
<proteinExistence type="predicted"/>
<accession>A0A4Z2IMP4</accession>
<reference evidence="2 3" key="1">
    <citation type="submission" date="2019-03" db="EMBL/GenBank/DDBJ databases">
        <title>First draft genome of Liparis tanakae, snailfish: a comprehensive survey of snailfish specific genes.</title>
        <authorList>
            <person name="Kim W."/>
            <person name="Song I."/>
            <person name="Jeong J.-H."/>
            <person name="Kim D."/>
            <person name="Kim S."/>
            <person name="Ryu S."/>
            <person name="Song J.Y."/>
            <person name="Lee S.K."/>
        </authorList>
    </citation>
    <scope>NUCLEOTIDE SEQUENCE [LARGE SCALE GENOMIC DNA]</scope>
    <source>
        <tissue evidence="2">Muscle</tissue>
    </source>
</reference>
<evidence type="ECO:0000313" key="2">
    <source>
        <dbReference type="EMBL" id="TNN78998.1"/>
    </source>
</evidence>
<name>A0A4Z2IMP4_9TELE</name>
<feature type="region of interest" description="Disordered" evidence="1">
    <location>
        <begin position="1"/>
        <end position="98"/>
    </location>
</feature>
<organism evidence="2 3">
    <name type="scientific">Liparis tanakae</name>
    <name type="common">Tanaka's snailfish</name>
    <dbReference type="NCBI Taxonomy" id="230148"/>
    <lineage>
        <taxon>Eukaryota</taxon>
        <taxon>Metazoa</taxon>
        <taxon>Chordata</taxon>
        <taxon>Craniata</taxon>
        <taxon>Vertebrata</taxon>
        <taxon>Euteleostomi</taxon>
        <taxon>Actinopterygii</taxon>
        <taxon>Neopterygii</taxon>
        <taxon>Teleostei</taxon>
        <taxon>Neoteleostei</taxon>
        <taxon>Acanthomorphata</taxon>
        <taxon>Eupercaria</taxon>
        <taxon>Perciformes</taxon>
        <taxon>Cottioidei</taxon>
        <taxon>Cottales</taxon>
        <taxon>Liparidae</taxon>
        <taxon>Liparis</taxon>
    </lineage>
</organism>
<dbReference type="Proteomes" id="UP000314294">
    <property type="component" value="Unassembled WGS sequence"/>
</dbReference>
<gene>
    <name evidence="2" type="ORF">EYF80_010677</name>
</gene>
<feature type="compositionally biased region" description="Basic and acidic residues" evidence="1">
    <location>
        <begin position="1"/>
        <end position="10"/>
    </location>
</feature>
<protein>
    <submittedName>
        <fullName evidence="2">Uncharacterized protein</fullName>
    </submittedName>
</protein>
<sequence>MSSREPRTDRQNQMVMGKRHMVKKPDNMTMNHPMHPKAPVCSARARERQEHRADCMAGLWRPPRFAGDAEGEKPGTPGKDSKPGNPLLPGGWRPLLNL</sequence>
<keyword evidence="3" id="KW-1185">Reference proteome</keyword>
<evidence type="ECO:0000313" key="3">
    <source>
        <dbReference type="Proteomes" id="UP000314294"/>
    </source>
</evidence>
<comment type="caution">
    <text evidence="2">The sequence shown here is derived from an EMBL/GenBank/DDBJ whole genome shotgun (WGS) entry which is preliminary data.</text>
</comment>
<dbReference type="EMBL" id="SRLO01000068">
    <property type="protein sequence ID" value="TNN78998.1"/>
    <property type="molecule type" value="Genomic_DNA"/>
</dbReference>
<evidence type="ECO:0000256" key="1">
    <source>
        <dbReference type="SAM" id="MobiDB-lite"/>
    </source>
</evidence>